<dbReference type="Gene3D" id="1.10.1040.10">
    <property type="entry name" value="N-(1-d-carboxylethyl)-l-norvaline Dehydrogenase, domain 2"/>
    <property type="match status" value="1"/>
</dbReference>
<dbReference type="GO" id="GO:0051287">
    <property type="term" value="F:NAD binding"/>
    <property type="evidence" value="ECO:0007669"/>
    <property type="project" value="InterPro"/>
</dbReference>
<evidence type="ECO:0000259" key="6">
    <source>
        <dbReference type="Pfam" id="PF14833"/>
    </source>
</evidence>
<gene>
    <name evidence="7" type="ORF">H2021_02740</name>
</gene>
<dbReference type="InterPro" id="IPR006115">
    <property type="entry name" value="6PGDH_NADP-bd"/>
</dbReference>
<dbReference type="InterPro" id="IPR015815">
    <property type="entry name" value="HIBADH-related"/>
</dbReference>
<feature type="active site" evidence="4">
    <location>
        <position position="172"/>
    </location>
</feature>
<dbReference type="SUPFAM" id="SSF48179">
    <property type="entry name" value="6-phosphogluconate dehydrogenase C-terminal domain-like"/>
    <property type="match status" value="1"/>
</dbReference>
<sequence length="290" mass="31995">MDKVGFIGLGVMGYPMSSHISKSGFQTHIFNRTSKISNNWNNSCHGSICASPKEVAKHVDFLCLCVSKDEDVKEVLCGKDGVIEAIKPGTIIIDHTTTSASLAREMHKIFEKINCHYLDAPVSGGQAGAENGSLTIMVGGNEEAYKRSKKVLSTYSKFSKYMGKTGNGQLTKMVNQIAIASLIQGLAESVNFSEESGLEPKDVLQVISKGAAQSWQMDNRWETMTKDEFDFGFAVDLMRKDLDIVESEAAKLDVNIETTKLINNFYRELQEMGGGDWDTSSLVKRIRKKT</sequence>
<feature type="domain" description="3-hydroxyisobutyrate dehydrogenase-like NAD-binding" evidence="6">
    <location>
        <begin position="166"/>
        <end position="285"/>
    </location>
</feature>
<dbReference type="SUPFAM" id="SSF51735">
    <property type="entry name" value="NAD(P)-binding Rossmann-fold domains"/>
    <property type="match status" value="1"/>
</dbReference>
<dbReference type="Pfam" id="PF14833">
    <property type="entry name" value="NAD_binding_11"/>
    <property type="match status" value="1"/>
</dbReference>
<accession>A0A838YID3</accession>
<evidence type="ECO:0000256" key="3">
    <source>
        <dbReference type="ARBA" id="ARBA00023027"/>
    </source>
</evidence>
<evidence type="ECO:0000256" key="4">
    <source>
        <dbReference type="PIRSR" id="PIRSR000103-1"/>
    </source>
</evidence>
<organism evidence="7 8">
    <name type="scientific">SAR86 cluster bacterium</name>
    <dbReference type="NCBI Taxonomy" id="2030880"/>
    <lineage>
        <taxon>Bacteria</taxon>
        <taxon>Pseudomonadati</taxon>
        <taxon>Pseudomonadota</taxon>
        <taxon>Gammaproteobacteria</taxon>
        <taxon>SAR86 cluster</taxon>
    </lineage>
</organism>
<feature type="domain" description="6-phosphogluconate dehydrogenase NADP-binding" evidence="5">
    <location>
        <begin position="3"/>
        <end position="162"/>
    </location>
</feature>
<reference evidence="7 8" key="1">
    <citation type="submission" date="2020-06" db="EMBL/GenBank/DDBJ databases">
        <title>Dysbiosis in marine aquaculture revealed through microbiome analysis: reverse ecology for environmental sustainability.</title>
        <authorList>
            <person name="Haro-Moreno J.M."/>
            <person name="Coutinho F.H."/>
            <person name="Zaragoza-Solas A."/>
            <person name="Picazo A."/>
            <person name="Almagro-Moreno S."/>
            <person name="Lopez-Perez M."/>
        </authorList>
    </citation>
    <scope>NUCLEOTIDE SEQUENCE [LARGE SCALE GENOMIC DNA]</scope>
    <source>
        <strain evidence="7">MCMED-G42</strain>
    </source>
</reference>
<evidence type="ECO:0000313" key="8">
    <source>
        <dbReference type="Proteomes" id="UP000585327"/>
    </source>
</evidence>
<evidence type="ECO:0000313" key="7">
    <source>
        <dbReference type="EMBL" id="MBA4724114.1"/>
    </source>
</evidence>
<dbReference type="Pfam" id="PF03446">
    <property type="entry name" value="NAD_binding_2"/>
    <property type="match status" value="1"/>
</dbReference>
<protein>
    <submittedName>
        <fullName evidence="7">NAD(P)-dependent oxidoreductase</fullName>
    </submittedName>
</protein>
<evidence type="ECO:0000259" key="5">
    <source>
        <dbReference type="Pfam" id="PF03446"/>
    </source>
</evidence>
<dbReference type="GO" id="GO:0016491">
    <property type="term" value="F:oxidoreductase activity"/>
    <property type="evidence" value="ECO:0007669"/>
    <property type="project" value="UniProtKB-KW"/>
</dbReference>
<dbReference type="PANTHER" id="PTHR43060">
    <property type="entry name" value="3-HYDROXYISOBUTYRATE DEHYDROGENASE-LIKE 1, MITOCHONDRIAL-RELATED"/>
    <property type="match status" value="1"/>
</dbReference>
<evidence type="ECO:0000256" key="1">
    <source>
        <dbReference type="ARBA" id="ARBA00009080"/>
    </source>
</evidence>
<dbReference type="InterPro" id="IPR029154">
    <property type="entry name" value="HIBADH-like_NADP-bd"/>
</dbReference>
<dbReference type="GO" id="GO:0050661">
    <property type="term" value="F:NADP binding"/>
    <property type="evidence" value="ECO:0007669"/>
    <property type="project" value="InterPro"/>
</dbReference>
<dbReference type="GO" id="GO:0016054">
    <property type="term" value="P:organic acid catabolic process"/>
    <property type="evidence" value="ECO:0007669"/>
    <property type="project" value="UniProtKB-ARBA"/>
</dbReference>
<name>A0A838YID3_9GAMM</name>
<dbReference type="PANTHER" id="PTHR43060:SF15">
    <property type="entry name" value="3-HYDROXYISOBUTYRATE DEHYDROGENASE-LIKE 1, MITOCHONDRIAL-RELATED"/>
    <property type="match status" value="1"/>
</dbReference>
<dbReference type="PROSITE" id="PS00895">
    <property type="entry name" value="3_HYDROXYISOBUT_DH"/>
    <property type="match status" value="1"/>
</dbReference>
<dbReference type="EMBL" id="JACETM010000021">
    <property type="protein sequence ID" value="MBA4724114.1"/>
    <property type="molecule type" value="Genomic_DNA"/>
</dbReference>
<comment type="similarity">
    <text evidence="1">Belongs to the HIBADH-related family.</text>
</comment>
<dbReference type="InterPro" id="IPR002204">
    <property type="entry name" value="3-OH-isobutyrate_DH-rel_CS"/>
</dbReference>
<dbReference type="InterPro" id="IPR036291">
    <property type="entry name" value="NAD(P)-bd_dom_sf"/>
</dbReference>
<dbReference type="PIRSF" id="PIRSF000103">
    <property type="entry name" value="HIBADH"/>
    <property type="match status" value="1"/>
</dbReference>
<dbReference type="AlphaFoldDB" id="A0A838YID3"/>
<keyword evidence="3" id="KW-0520">NAD</keyword>
<keyword evidence="2" id="KW-0560">Oxidoreductase</keyword>
<comment type="caution">
    <text evidence="7">The sequence shown here is derived from an EMBL/GenBank/DDBJ whole genome shotgun (WGS) entry which is preliminary data.</text>
</comment>
<proteinExistence type="inferred from homology"/>
<dbReference type="InterPro" id="IPR008927">
    <property type="entry name" value="6-PGluconate_DH-like_C_sf"/>
</dbReference>
<dbReference type="InterPro" id="IPR013328">
    <property type="entry name" value="6PGD_dom2"/>
</dbReference>
<dbReference type="Gene3D" id="3.40.50.720">
    <property type="entry name" value="NAD(P)-binding Rossmann-like Domain"/>
    <property type="match status" value="1"/>
</dbReference>
<evidence type="ECO:0000256" key="2">
    <source>
        <dbReference type="ARBA" id="ARBA00023002"/>
    </source>
</evidence>
<dbReference type="Proteomes" id="UP000585327">
    <property type="component" value="Unassembled WGS sequence"/>
</dbReference>